<evidence type="ECO:0000313" key="1">
    <source>
        <dbReference type="EMBL" id="CDW49646.1"/>
    </source>
</evidence>
<proteinExistence type="predicted"/>
<sequence length="12" mass="1422">MFNQVLNINESI</sequence>
<accession>A0A0K2VI47</accession>
<organism evidence="1">
    <name type="scientific">Lepeophtheirus salmonis</name>
    <name type="common">Salmon louse</name>
    <name type="synonym">Caligus salmonis</name>
    <dbReference type="NCBI Taxonomy" id="72036"/>
    <lineage>
        <taxon>Eukaryota</taxon>
        <taxon>Metazoa</taxon>
        <taxon>Ecdysozoa</taxon>
        <taxon>Arthropoda</taxon>
        <taxon>Crustacea</taxon>
        <taxon>Multicrustacea</taxon>
        <taxon>Hexanauplia</taxon>
        <taxon>Copepoda</taxon>
        <taxon>Siphonostomatoida</taxon>
        <taxon>Caligidae</taxon>
        <taxon>Lepeophtheirus</taxon>
    </lineage>
</organism>
<dbReference type="EMBL" id="HACA01032285">
    <property type="protein sequence ID" value="CDW49646.1"/>
    <property type="molecule type" value="Transcribed_RNA"/>
</dbReference>
<reference evidence="1" key="1">
    <citation type="submission" date="2014-05" db="EMBL/GenBank/DDBJ databases">
        <authorList>
            <person name="Chronopoulou M."/>
        </authorList>
    </citation>
    <scope>NUCLEOTIDE SEQUENCE</scope>
    <source>
        <tissue evidence="1">Whole organism</tissue>
    </source>
</reference>
<protein>
    <submittedName>
        <fullName evidence="1">Uncharacterized protein</fullName>
    </submittedName>
</protein>
<name>A0A0K2VI47_LEPSM</name>